<dbReference type="RefSeq" id="WP_171741938.1">
    <property type="nucleotide sequence ID" value="NZ_CP053435.1"/>
</dbReference>
<dbReference type="InterPro" id="IPR005184">
    <property type="entry name" value="DUF306_Meta_HslJ"/>
</dbReference>
<dbReference type="AlphaFoldDB" id="A0A6M5YDJ9"/>
<reference evidence="3 4" key="1">
    <citation type="submission" date="2020-05" db="EMBL/GenBank/DDBJ databases">
        <title>Genome sequencing of Spirosoma sp. TS118.</title>
        <authorList>
            <person name="Lee J.-H."/>
            <person name="Jeong S."/>
            <person name="Zhao L."/>
            <person name="Jung J.-H."/>
            <person name="Kim M.-K."/>
            <person name="Lim S."/>
        </authorList>
    </citation>
    <scope>NUCLEOTIDE SEQUENCE [LARGE SCALE GENOMIC DNA]</scope>
    <source>
        <strain evidence="3 4">TS118</strain>
    </source>
</reference>
<sequence>MRNAILLASLLLLMAFQCSSDKEPVVAPGVAKLIGTWRLVDPSSSYDVTLQLVLDKENPPVDVTPFKASGRSSVNQYNALLFAAADGMILVSEVGSTKMAGPAEAMEFEQAYFTNLKNIVRYELTNDRLRIQYGGPKPGVLVYEKTN</sequence>
<organism evidence="3 4">
    <name type="scientific">Spirosoma taeanense</name>
    <dbReference type="NCBI Taxonomy" id="2735870"/>
    <lineage>
        <taxon>Bacteria</taxon>
        <taxon>Pseudomonadati</taxon>
        <taxon>Bacteroidota</taxon>
        <taxon>Cytophagia</taxon>
        <taxon>Cytophagales</taxon>
        <taxon>Cytophagaceae</taxon>
        <taxon>Spirosoma</taxon>
    </lineage>
</organism>
<evidence type="ECO:0000256" key="1">
    <source>
        <dbReference type="SAM" id="SignalP"/>
    </source>
</evidence>
<accession>A0A6M5YDJ9</accession>
<dbReference type="KEGG" id="stae:HNV11_23275"/>
<gene>
    <name evidence="3" type="ORF">HNV11_23275</name>
</gene>
<evidence type="ECO:0000313" key="3">
    <source>
        <dbReference type="EMBL" id="QJW92087.1"/>
    </source>
</evidence>
<keyword evidence="1" id="KW-0732">Signal</keyword>
<feature type="domain" description="DUF306" evidence="2">
    <location>
        <begin position="58"/>
        <end position="132"/>
    </location>
</feature>
<protein>
    <submittedName>
        <fullName evidence="3">META domain-containing protein</fullName>
    </submittedName>
</protein>
<evidence type="ECO:0000313" key="4">
    <source>
        <dbReference type="Proteomes" id="UP000502756"/>
    </source>
</evidence>
<feature type="chain" id="PRO_5026726731" evidence="1">
    <location>
        <begin position="21"/>
        <end position="147"/>
    </location>
</feature>
<proteinExistence type="predicted"/>
<name>A0A6M5YDJ9_9BACT</name>
<dbReference type="EMBL" id="CP053435">
    <property type="protein sequence ID" value="QJW92087.1"/>
    <property type="molecule type" value="Genomic_DNA"/>
</dbReference>
<dbReference type="Proteomes" id="UP000502756">
    <property type="component" value="Chromosome"/>
</dbReference>
<dbReference type="Gene3D" id="2.40.128.270">
    <property type="match status" value="1"/>
</dbReference>
<dbReference type="Pfam" id="PF03724">
    <property type="entry name" value="META"/>
    <property type="match status" value="1"/>
</dbReference>
<feature type="signal peptide" evidence="1">
    <location>
        <begin position="1"/>
        <end position="20"/>
    </location>
</feature>
<dbReference type="InterPro" id="IPR038670">
    <property type="entry name" value="HslJ-like_sf"/>
</dbReference>
<keyword evidence="4" id="KW-1185">Reference proteome</keyword>
<evidence type="ECO:0000259" key="2">
    <source>
        <dbReference type="Pfam" id="PF03724"/>
    </source>
</evidence>